<evidence type="ECO:0000313" key="4">
    <source>
        <dbReference type="Proteomes" id="UP001432166"/>
    </source>
</evidence>
<name>A0ABZ1JHY4_9ACTN</name>
<organism evidence="3 4">
    <name type="scientific">Streptomyces tauricus</name>
    <dbReference type="NCBI Taxonomy" id="68274"/>
    <lineage>
        <taxon>Bacteria</taxon>
        <taxon>Bacillati</taxon>
        <taxon>Actinomycetota</taxon>
        <taxon>Actinomycetes</taxon>
        <taxon>Kitasatosporales</taxon>
        <taxon>Streptomycetaceae</taxon>
        <taxon>Streptomyces</taxon>
        <taxon>Streptomyces aurantiacus group</taxon>
    </lineage>
</organism>
<accession>A0ABZ1JHY4</accession>
<reference evidence="3" key="1">
    <citation type="submission" date="2022-10" db="EMBL/GenBank/DDBJ databases">
        <title>The complete genomes of actinobacterial strains from the NBC collection.</title>
        <authorList>
            <person name="Joergensen T.S."/>
            <person name="Alvarez Arevalo M."/>
            <person name="Sterndorff E.B."/>
            <person name="Faurdal D."/>
            <person name="Vuksanovic O."/>
            <person name="Mourched A.-S."/>
            <person name="Charusanti P."/>
            <person name="Shaw S."/>
            <person name="Blin K."/>
            <person name="Weber T."/>
        </authorList>
    </citation>
    <scope>NUCLEOTIDE SEQUENCE</scope>
    <source>
        <strain evidence="3">NBC_00189</strain>
    </source>
</reference>
<keyword evidence="2" id="KW-0812">Transmembrane</keyword>
<feature type="transmembrane region" description="Helical" evidence="2">
    <location>
        <begin position="49"/>
        <end position="71"/>
    </location>
</feature>
<keyword evidence="4" id="KW-1185">Reference proteome</keyword>
<evidence type="ECO:0008006" key="5">
    <source>
        <dbReference type="Google" id="ProtNLM"/>
    </source>
</evidence>
<dbReference type="EMBL" id="CP108133">
    <property type="protein sequence ID" value="WTP49807.1"/>
    <property type="molecule type" value="Genomic_DNA"/>
</dbReference>
<sequence>MPVEHDEIPFDDRLGTALRQAGDSFETDGAALVAAGRTRGRRLRLRRRAAVVGGVTGIALAGVGGALLVPWDGGQGTERSVASGGTPGPGGSVTPDRAAVTGPDLLRTLESLLPEGTFSVKEARSTDHRQGPYARLVFDDGHGQAAVEVGLGRIDADSEQAEEATTCPDKAFAQYDACERSELPDGSALMIVQGYEYPDRRVDTKYWYAQLVTPQGQQVSVMEWNASAEKDAPVTRPDPPLSPAQLKSVVTAAEWRAAVDSIPRKPAGKGTGGTESAPPASGDPGAGTSEAGTPEAGTSGADGRSVRPTFLSLLPQGVEVVTKGDQGSEFTYVVVDDGKGRSLVQINVQPGMSDTEDQLFGPDAETLPDGTKVTARQGPGEKGGSGVVMWTVDTLRADGLRVVVSAFNSGAQNTPATRDEPALTMEQLRKIATSGKWRDFADR</sequence>
<feature type="region of interest" description="Disordered" evidence="1">
    <location>
        <begin position="77"/>
        <end position="98"/>
    </location>
</feature>
<gene>
    <name evidence="3" type="ORF">OG288_16755</name>
</gene>
<dbReference type="Proteomes" id="UP001432166">
    <property type="component" value="Chromosome"/>
</dbReference>
<evidence type="ECO:0000256" key="1">
    <source>
        <dbReference type="SAM" id="MobiDB-lite"/>
    </source>
</evidence>
<feature type="region of interest" description="Disordered" evidence="1">
    <location>
        <begin position="260"/>
        <end position="307"/>
    </location>
</feature>
<evidence type="ECO:0000313" key="3">
    <source>
        <dbReference type="EMBL" id="WTP49807.1"/>
    </source>
</evidence>
<protein>
    <recommendedName>
        <fullName evidence="5">Serine/threonine protein kinase</fullName>
    </recommendedName>
</protein>
<keyword evidence="2" id="KW-1133">Transmembrane helix</keyword>
<evidence type="ECO:0000256" key="2">
    <source>
        <dbReference type="SAM" id="Phobius"/>
    </source>
</evidence>
<keyword evidence="2" id="KW-0472">Membrane</keyword>
<dbReference type="RefSeq" id="WP_189769382.1">
    <property type="nucleotide sequence ID" value="NZ_BMVY01000002.1"/>
</dbReference>
<proteinExistence type="predicted"/>